<dbReference type="PATRIC" id="fig|558151.6.peg.1865"/>
<dbReference type="GeneID" id="56898566"/>
<reference evidence="1 2" key="1">
    <citation type="journal article" date="2013" name="Int. J. Syst. Evol. Microbiol.">
        <title>Chryseobacterium angstadtii sp. nov., isolated from a newt tank.</title>
        <authorList>
            <person name="Kirk K.E."/>
            <person name="Hoffman J.A."/>
            <person name="Smith K.A."/>
            <person name="Strahan B.L."/>
            <person name="Failor K.C."/>
            <person name="Krebs J.E."/>
            <person name="Gale A.N."/>
            <person name="Do T.D."/>
            <person name="Sontag T.C."/>
            <person name="Batties A.M."/>
            <person name="Mistiszyn K."/>
            <person name="Newman J.D."/>
        </authorList>
    </citation>
    <scope>NUCLEOTIDE SEQUENCE [LARGE SCALE GENOMIC DNA]</scope>
    <source>
        <strain evidence="1 2">KM</strain>
    </source>
</reference>
<gene>
    <name evidence="1" type="ORF">ACM46_08890</name>
</gene>
<keyword evidence="2" id="KW-1185">Reference proteome</keyword>
<dbReference type="EMBL" id="LFND01000003">
    <property type="protein sequence ID" value="KMQ64390.1"/>
    <property type="molecule type" value="Genomic_DNA"/>
</dbReference>
<dbReference type="AlphaFoldDB" id="A0A0J7L5M5"/>
<protein>
    <recommendedName>
        <fullName evidence="3">DUF1896 domain-containing protein</fullName>
    </recommendedName>
</protein>
<name>A0A0J7L5M5_9FLAO</name>
<dbReference type="OrthoDB" id="1079392at2"/>
<sequence length="145" mass="17354">MDILLKNLSYFRSNLQELLYTNYPEKAYDSKFISQRSNWAFKAYEGAIQGKNTEEEAERIANSILFEALYFSKFNTIFQVVTYEFDTFFVDEEIRPFSLKMLNVCDDIFKKYDLTDDFAYSTDYDYLYNDIKAIISEWIKKNLNL</sequence>
<proteinExistence type="predicted"/>
<dbReference type="SUPFAM" id="SSF140753">
    <property type="entry name" value="PG0816-like"/>
    <property type="match status" value="1"/>
</dbReference>
<dbReference type="Gene3D" id="1.10.8.330">
    <property type="entry name" value="PG0816-like"/>
    <property type="match status" value="1"/>
</dbReference>
<organism evidence="1 2">
    <name type="scientific">Chryseobacterium angstadtii</name>
    <dbReference type="NCBI Taxonomy" id="558151"/>
    <lineage>
        <taxon>Bacteria</taxon>
        <taxon>Pseudomonadati</taxon>
        <taxon>Bacteroidota</taxon>
        <taxon>Flavobacteriia</taxon>
        <taxon>Flavobacteriales</taxon>
        <taxon>Weeksellaceae</taxon>
        <taxon>Chryseobacterium group</taxon>
        <taxon>Chryseobacterium</taxon>
    </lineage>
</organism>
<dbReference type="RefSeq" id="WP_048506300.1">
    <property type="nucleotide sequence ID" value="NZ_LFND01000003.1"/>
</dbReference>
<evidence type="ECO:0000313" key="1">
    <source>
        <dbReference type="EMBL" id="KMQ64390.1"/>
    </source>
</evidence>
<dbReference type="InterPro" id="IPR036297">
    <property type="entry name" value="PG0816-like_sf"/>
</dbReference>
<dbReference type="Proteomes" id="UP000036261">
    <property type="component" value="Unassembled WGS sequence"/>
</dbReference>
<dbReference type="InterPro" id="IPR015082">
    <property type="entry name" value="DUF1896"/>
</dbReference>
<dbReference type="STRING" id="558151.ACM46_08890"/>
<accession>A0A0J7L5M5</accession>
<evidence type="ECO:0000313" key="2">
    <source>
        <dbReference type="Proteomes" id="UP000036261"/>
    </source>
</evidence>
<comment type="caution">
    <text evidence="1">The sequence shown here is derived from an EMBL/GenBank/DDBJ whole genome shotgun (WGS) entry which is preliminary data.</text>
</comment>
<dbReference type="Pfam" id="PF08989">
    <property type="entry name" value="DUF1896"/>
    <property type="match status" value="1"/>
</dbReference>
<evidence type="ECO:0008006" key="3">
    <source>
        <dbReference type="Google" id="ProtNLM"/>
    </source>
</evidence>
<dbReference type="Gene3D" id="1.10.8.340">
    <property type="entry name" value="PG0816-like"/>
    <property type="match status" value="1"/>
</dbReference>